<feature type="domain" description="Rab-GAP TBC" evidence="2">
    <location>
        <begin position="1"/>
        <end position="181"/>
    </location>
</feature>
<dbReference type="Pfam" id="PF00566">
    <property type="entry name" value="RabGAP-TBC"/>
    <property type="match status" value="1"/>
</dbReference>
<feature type="region of interest" description="Disordered" evidence="1">
    <location>
        <begin position="654"/>
        <end position="733"/>
    </location>
</feature>
<feature type="compositionally biased region" description="Low complexity" evidence="1">
    <location>
        <begin position="478"/>
        <end position="498"/>
    </location>
</feature>
<feature type="compositionally biased region" description="Polar residues" evidence="1">
    <location>
        <begin position="508"/>
        <end position="523"/>
    </location>
</feature>
<evidence type="ECO:0000313" key="4">
    <source>
        <dbReference type="Proteomes" id="UP001497392"/>
    </source>
</evidence>
<dbReference type="InterPro" id="IPR050302">
    <property type="entry name" value="Rab_GAP_TBC_domain"/>
</dbReference>
<dbReference type="PROSITE" id="PS50086">
    <property type="entry name" value="TBC_RABGAP"/>
    <property type="match status" value="1"/>
</dbReference>
<feature type="compositionally biased region" description="Acidic residues" evidence="1">
    <location>
        <begin position="271"/>
        <end position="280"/>
    </location>
</feature>
<feature type="compositionally biased region" description="Polar residues" evidence="1">
    <location>
        <begin position="536"/>
        <end position="563"/>
    </location>
</feature>
<sequence length="733" mass="78810">MRTELWLSVLHRKGIGAAYAAQYRSMLAKGVSAEVYSDIEKDVGRTFPGSPRFTSPEGQKALLNVLQAYAAYDEEVNYCQGMNFLAALMLTWLPREAEAFGALVLVMKDRGLRELYKSDMQMLQARLWQVGKLMPQKLARHMEDHLAIPVLYASSWLLTAFASDFPIFFASRVMDIILTDRYVVAIMKVVVGILQRCEARLLEMRDMERMVAFLKVEVPQWRHDTLQEVLTAALASEWTPKQALILERTENVESVVDAVQRVAAQLPQGEAADDDGEEEAGPEKKVSKLASFTWASKMSDASSSSGASTLQPGLLQSLTGTFAGLPSMISDAAHSVSSNMSSNIGDLLGLSEEKPHPAPAGAPPHQHSGSAAAQRSLPKAEENAKGEYLATLSMAASNSITDAPGLVKRLNTYALDPAQLTGDSASGPSHPVSLTLAASDESSDTAQPRSSSKLLQHGTDRQHSGPQDIRPVASIGTADGSSAAHSRSSFSPSLCVSPPSSPFKESHGSSQLQDISEQLQQSEGDPPQHGQRLQGRPTNLNRKSGGSLASRQSLGGPSDSFVSWGSFRSPDESRSALEPLQQELDTAHSGLDSARGINAVHTHDSTDHAGCQADSSSQSLHQPKDAGSIADRQDASRQVEQSAARLFLVDMTDAGDDQSESSAAEDPFRAAESKDKPAAHQHSMRADNNTHMQRPSLSRWEMQQLSGLAESGDLDAAAQAGPGKGLKHVVHPR</sequence>
<name>A0ABP1GEA4_9CHLO</name>
<feature type="region of interest" description="Disordered" evidence="1">
    <location>
        <begin position="266"/>
        <end position="286"/>
    </location>
</feature>
<dbReference type="Proteomes" id="UP001497392">
    <property type="component" value="Unassembled WGS sequence"/>
</dbReference>
<reference evidence="3 4" key="1">
    <citation type="submission" date="2024-06" db="EMBL/GenBank/DDBJ databases">
        <authorList>
            <person name="Kraege A."/>
            <person name="Thomma B."/>
        </authorList>
    </citation>
    <scope>NUCLEOTIDE SEQUENCE [LARGE SCALE GENOMIC DNA]</scope>
</reference>
<keyword evidence="4" id="KW-1185">Reference proteome</keyword>
<dbReference type="Gene3D" id="1.10.472.80">
    <property type="entry name" value="Ypt/Rab-GAP domain of gyp1p, domain 3"/>
    <property type="match status" value="1"/>
</dbReference>
<dbReference type="PANTHER" id="PTHR47219">
    <property type="entry name" value="RAB GTPASE-ACTIVATING PROTEIN 1-LIKE"/>
    <property type="match status" value="1"/>
</dbReference>
<organism evidence="3 4">
    <name type="scientific">Coccomyxa viridis</name>
    <dbReference type="NCBI Taxonomy" id="1274662"/>
    <lineage>
        <taxon>Eukaryota</taxon>
        <taxon>Viridiplantae</taxon>
        <taxon>Chlorophyta</taxon>
        <taxon>core chlorophytes</taxon>
        <taxon>Trebouxiophyceae</taxon>
        <taxon>Trebouxiophyceae incertae sedis</taxon>
        <taxon>Coccomyxaceae</taxon>
        <taxon>Coccomyxa</taxon>
    </lineage>
</organism>
<evidence type="ECO:0000313" key="3">
    <source>
        <dbReference type="EMBL" id="CAL5229053.1"/>
    </source>
</evidence>
<feature type="region of interest" description="Disordered" evidence="1">
    <location>
        <begin position="344"/>
        <end position="383"/>
    </location>
</feature>
<feature type="compositionally biased region" description="Basic and acidic residues" evidence="1">
    <location>
        <begin position="666"/>
        <end position="678"/>
    </location>
</feature>
<feature type="compositionally biased region" description="Polar residues" evidence="1">
    <location>
        <begin position="444"/>
        <end position="454"/>
    </location>
</feature>
<dbReference type="PANTHER" id="PTHR47219:SF16">
    <property type="entry name" value="GTPASE ACTIVATING PROTEIN"/>
    <property type="match status" value="1"/>
</dbReference>
<feature type="region of interest" description="Disordered" evidence="1">
    <location>
        <begin position="421"/>
        <end position="576"/>
    </location>
</feature>
<dbReference type="SMART" id="SM00164">
    <property type="entry name" value="TBC"/>
    <property type="match status" value="1"/>
</dbReference>
<dbReference type="InterPro" id="IPR000195">
    <property type="entry name" value="Rab-GAP-TBC_dom"/>
</dbReference>
<dbReference type="Gene3D" id="1.10.8.270">
    <property type="entry name" value="putative rabgap domain of human tbc1 domain family member 14 like domains"/>
    <property type="match status" value="1"/>
</dbReference>
<proteinExistence type="predicted"/>
<evidence type="ECO:0000259" key="2">
    <source>
        <dbReference type="PROSITE" id="PS50086"/>
    </source>
</evidence>
<gene>
    <name evidence="3" type="primary">g12302</name>
    <name evidence="3" type="ORF">VP750_LOCUS10959</name>
</gene>
<evidence type="ECO:0000256" key="1">
    <source>
        <dbReference type="SAM" id="MobiDB-lite"/>
    </source>
</evidence>
<feature type="region of interest" description="Disordered" evidence="1">
    <location>
        <begin position="604"/>
        <end position="638"/>
    </location>
</feature>
<feature type="compositionally biased region" description="Polar residues" evidence="1">
    <location>
        <begin position="686"/>
        <end position="706"/>
    </location>
</feature>
<comment type="caution">
    <text evidence="3">The sequence shown here is derived from an EMBL/GenBank/DDBJ whole genome shotgun (WGS) entry which is preliminary data.</text>
</comment>
<dbReference type="InterPro" id="IPR035969">
    <property type="entry name" value="Rab-GAP_TBC_sf"/>
</dbReference>
<dbReference type="EMBL" id="CAXHTA020000019">
    <property type="protein sequence ID" value="CAL5229053.1"/>
    <property type="molecule type" value="Genomic_DNA"/>
</dbReference>
<dbReference type="SUPFAM" id="SSF47923">
    <property type="entry name" value="Ypt/Rab-GAP domain of gyp1p"/>
    <property type="match status" value="2"/>
</dbReference>
<protein>
    <submittedName>
        <fullName evidence="3">G12302 protein</fullName>
    </submittedName>
</protein>
<accession>A0ABP1GEA4</accession>